<accession>A0A8S3UXK6</accession>
<reference evidence="2" key="1">
    <citation type="submission" date="2021-03" db="EMBL/GenBank/DDBJ databases">
        <authorList>
            <person name="Bekaert M."/>
        </authorList>
    </citation>
    <scope>NUCLEOTIDE SEQUENCE</scope>
</reference>
<keyword evidence="1" id="KW-0732">Signal</keyword>
<dbReference type="EMBL" id="CAJPWZ010002901">
    <property type="protein sequence ID" value="CAG2247363.1"/>
    <property type="molecule type" value="Genomic_DNA"/>
</dbReference>
<dbReference type="Proteomes" id="UP000683360">
    <property type="component" value="Unassembled WGS sequence"/>
</dbReference>
<protein>
    <submittedName>
        <fullName evidence="2">MYH9s</fullName>
    </submittedName>
</protein>
<evidence type="ECO:0000313" key="2">
    <source>
        <dbReference type="EMBL" id="CAG2247363.1"/>
    </source>
</evidence>
<comment type="caution">
    <text evidence="2">The sequence shown here is derived from an EMBL/GenBank/DDBJ whole genome shotgun (WGS) entry which is preliminary data.</text>
</comment>
<dbReference type="AlphaFoldDB" id="A0A8S3UXK6"/>
<feature type="signal peptide" evidence="1">
    <location>
        <begin position="1"/>
        <end position="16"/>
    </location>
</feature>
<keyword evidence="3" id="KW-1185">Reference proteome</keyword>
<gene>
    <name evidence="2" type="ORF">MEDL_59277</name>
</gene>
<proteinExistence type="predicted"/>
<sequence length="263" mass="30379">MWRFIRILNVSVVAYGFLLDKDPQQAQGQAQYLSVSTYMTDQTHINHEFEKLRREQELTMNLLTKQLQQRFTEMQSQISKQSAVNESCLTNTAALDKKYLELEENNTRLTDSLKSLQLKYDSLISALTNKTSELKGSLHELQQLKNIHHLQTVNNLQQKVQTMETFVNSLRSHEQARNQDFLALYNLTTHSQDQFQNSNSKMSDKLDNITAVSQIMISDLEKRISDQLYVIDSRICNSSDQAKTQINGLKKTGNRLCPRKSKC</sequence>
<name>A0A8S3UXK6_MYTED</name>
<evidence type="ECO:0000313" key="3">
    <source>
        <dbReference type="Proteomes" id="UP000683360"/>
    </source>
</evidence>
<organism evidence="2 3">
    <name type="scientific">Mytilus edulis</name>
    <name type="common">Blue mussel</name>
    <dbReference type="NCBI Taxonomy" id="6550"/>
    <lineage>
        <taxon>Eukaryota</taxon>
        <taxon>Metazoa</taxon>
        <taxon>Spiralia</taxon>
        <taxon>Lophotrochozoa</taxon>
        <taxon>Mollusca</taxon>
        <taxon>Bivalvia</taxon>
        <taxon>Autobranchia</taxon>
        <taxon>Pteriomorphia</taxon>
        <taxon>Mytilida</taxon>
        <taxon>Mytiloidea</taxon>
        <taxon>Mytilidae</taxon>
        <taxon>Mytilinae</taxon>
        <taxon>Mytilus</taxon>
    </lineage>
</organism>
<feature type="chain" id="PRO_5035756038" evidence="1">
    <location>
        <begin position="17"/>
        <end position="263"/>
    </location>
</feature>
<evidence type="ECO:0000256" key="1">
    <source>
        <dbReference type="SAM" id="SignalP"/>
    </source>
</evidence>